<keyword evidence="10" id="KW-0539">Nucleus</keyword>
<dbReference type="GO" id="GO:0006351">
    <property type="term" value="P:DNA-templated transcription"/>
    <property type="evidence" value="ECO:0007669"/>
    <property type="project" value="InterPro"/>
</dbReference>
<evidence type="ECO:0000256" key="11">
    <source>
        <dbReference type="PROSITE-ProRule" id="PRU00042"/>
    </source>
</evidence>
<keyword evidence="9" id="KW-0804">Transcription</keyword>
<evidence type="ECO:0000256" key="5">
    <source>
        <dbReference type="ARBA" id="ARBA00022771"/>
    </source>
</evidence>
<keyword evidence="4" id="KW-0677">Repeat</keyword>
<dbReference type="SUPFAM" id="SSF57667">
    <property type="entry name" value="beta-beta-alpha zinc fingers"/>
    <property type="match status" value="1"/>
</dbReference>
<evidence type="ECO:0000256" key="12">
    <source>
        <dbReference type="SAM" id="MobiDB-lite"/>
    </source>
</evidence>
<dbReference type="KEGG" id="apuu:APUU_51407A"/>
<evidence type="ECO:0000256" key="4">
    <source>
        <dbReference type="ARBA" id="ARBA00022737"/>
    </source>
</evidence>
<dbReference type="FunFam" id="3.30.160.60:FF:001156">
    <property type="entry name" value="Zinc finger protein 407"/>
    <property type="match status" value="1"/>
</dbReference>
<dbReference type="Pfam" id="PF00096">
    <property type="entry name" value="zf-C2H2"/>
    <property type="match status" value="2"/>
</dbReference>
<dbReference type="OrthoDB" id="4492308at2759"/>
<feature type="region of interest" description="Disordered" evidence="12">
    <location>
        <begin position="154"/>
        <end position="174"/>
    </location>
</feature>
<dbReference type="AlphaFoldDB" id="A0A7R8APQ6"/>
<comment type="subcellular location">
    <subcellularLocation>
        <location evidence="1">Nucleus</location>
    </subcellularLocation>
</comment>
<keyword evidence="8" id="KW-0238">DNA-binding</keyword>
<dbReference type="PROSITE" id="PS00028">
    <property type="entry name" value="ZINC_FINGER_C2H2_1"/>
    <property type="match status" value="2"/>
</dbReference>
<evidence type="ECO:0000256" key="6">
    <source>
        <dbReference type="ARBA" id="ARBA00022833"/>
    </source>
</evidence>
<dbReference type="InterPro" id="IPR013087">
    <property type="entry name" value="Znf_C2H2_type"/>
</dbReference>
<dbReference type="EMBL" id="AP024447">
    <property type="protein sequence ID" value="BCS26696.1"/>
    <property type="molecule type" value="Genomic_DNA"/>
</dbReference>
<dbReference type="RefSeq" id="XP_041558890.1">
    <property type="nucleotide sequence ID" value="XM_041706512.1"/>
</dbReference>
<feature type="domain" description="C2H2-type" evidence="13">
    <location>
        <begin position="8"/>
        <end position="35"/>
    </location>
</feature>
<reference evidence="14" key="2">
    <citation type="submission" date="2021-02" db="EMBL/GenBank/DDBJ databases">
        <title>Aspergillus puulaauensis MK2 genome sequence.</title>
        <authorList>
            <person name="Futagami T."/>
            <person name="Mori K."/>
            <person name="Kadooka C."/>
            <person name="Tanaka T."/>
        </authorList>
    </citation>
    <scope>NUCLEOTIDE SEQUENCE</scope>
    <source>
        <strain evidence="14">MK2</strain>
    </source>
</reference>
<organism evidence="14 15">
    <name type="scientific">Aspergillus puulaauensis</name>
    <dbReference type="NCBI Taxonomy" id="1220207"/>
    <lineage>
        <taxon>Eukaryota</taxon>
        <taxon>Fungi</taxon>
        <taxon>Dikarya</taxon>
        <taxon>Ascomycota</taxon>
        <taxon>Pezizomycotina</taxon>
        <taxon>Eurotiomycetes</taxon>
        <taxon>Eurotiomycetidae</taxon>
        <taxon>Eurotiales</taxon>
        <taxon>Aspergillaceae</taxon>
        <taxon>Aspergillus</taxon>
    </lineage>
</organism>
<evidence type="ECO:0000256" key="2">
    <source>
        <dbReference type="ARBA" id="ARBA00006991"/>
    </source>
</evidence>
<dbReference type="Proteomes" id="UP000654913">
    <property type="component" value="Chromosome 5"/>
</dbReference>
<keyword evidence="7" id="KW-0805">Transcription regulation</keyword>
<dbReference type="InterPro" id="IPR007219">
    <property type="entry name" value="XnlR_reg_dom"/>
</dbReference>
<dbReference type="PANTHER" id="PTHR40626:SF10">
    <property type="entry name" value="C2H2-TYPE DOMAIN-CONTAINING PROTEIN"/>
    <property type="match status" value="1"/>
</dbReference>
<evidence type="ECO:0000259" key="13">
    <source>
        <dbReference type="PROSITE" id="PS50157"/>
    </source>
</evidence>
<accession>A0A7R8APQ6</accession>
<reference evidence="14" key="1">
    <citation type="submission" date="2021-01" db="EMBL/GenBank/DDBJ databases">
        <authorList>
            <consortium name="Aspergillus puulaauensis MK2 genome sequencing consortium"/>
            <person name="Kazuki M."/>
            <person name="Futagami T."/>
        </authorList>
    </citation>
    <scope>NUCLEOTIDE SEQUENCE</scope>
    <source>
        <strain evidence="14">MK2</strain>
    </source>
</reference>
<evidence type="ECO:0000256" key="10">
    <source>
        <dbReference type="ARBA" id="ARBA00023242"/>
    </source>
</evidence>
<evidence type="ECO:0000256" key="7">
    <source>
        <dbReference type="ARBA" id="ARBA00023015"/>
    </source>
</evidence>
<dbReference type="GO" id="GO:0000981">
    <property type="term" value="F:DNA-binding transcription factor activity, RNA polymerase II-specific"/>
    <property type="evidence" value="ECO:0007669"/>
    <property type="project" value="InterPro"/>
</dbReference>
<evidence type="ECO:0000313" key="14">
    <source>
        <dbReference type="EMBL" id="BCS26696.1"/>
    </source>
</evidence>
<feature type="region of interest" description="Disordered" evidence="12">
    <location>
        <begin position="52"/>
        <end position="81"/>
    </location>
</feature>
<dbReference type="GO" id="GO:0000978">
    <property type="term" value="F:RNA polymerase II cis-regulatory region sequence-specific DNA binding"/>
    <property type="evidence" value="ECO:0007669"/>
    <property type="project" value="InterPro"/>
</dbReference>
<feature type="domain" description="C2H2-type" evidence="13">
    <location>
        <begin position="36"/>
        <end position="64"/>
    </location>
</feature>
<evidence type="ECO:0000256" key="3">
    <source>
        <dbReference type="ARBA" id="ARBA00022723"/>
    </source>
</evidence>
<protein>
    <recommendedName>
        <fullName evidence="13">C2H2-type domain-containing protein</fullName>
    </recommendedName>
</protein>
<gene>
    <name evidence="14" type="ORF">APUU_51407A</name>
</gene>
<proteinExistence type="inferred from homology"/>
<keyword evidence="3" id="KW-0479">Metal-binding</keyword>
<dbReference type="InterPro" id="IPR051059">
    <property type="entry name" value="VerF-like"/>
</dbReference>
<evidence type="ECO:0000256" key="8">
    <source>
        <dbReference type="ARBA" id="ARBA00023125"/>
    </source>
</evidence>
<comment type="similarity">
    <text evidence="2">Belongs to the krueppel C2H2-type zinc-finger protein family.</text>
</comment>
<sequence>MSPSRSCHRCSHCAREFARAEHLVRHERIHTREKPFKCNLCDQGFSRSDLLRRHERRAHPPRSACGRVSRQHTSSPCQGDMRISETRRFSPMDAAECPNAWALGGEQPPLSDTDLAFSLAESLLPDDLCWLSQLQIPSDAACAPHQTAGLLSDVPSGQSVLSRPGSPLPQSIAAGPSSTDSVLISDISQQQWQSLRVEVIQSGYHKTLPAPAPLSQLVRRYFGSFHRHQPFLHAATWSFETAHTSLILAMAASGALYSLEGDTAEELCQAAVACLQSEKTGLWTLQSLMVLTAFRAWSGSPDHLQTALDFYGRMTVLVRREWANVPCQTETWEAITYCIFTLMTLVTIAFDIPAPVQPENRFGMPCDESQWAAKTTDEWSQCVHSPEDAVTTAPLSVSVVVDQLMSDEAQHIPAHISAFGCHIIISCLVQRIILFRQALPEPAEGDHRPMYYRFLRALRRWQQIWEREPNASLSPSSPQGPMLFNSTALLRAAYMRLAADYSSVRQVFSWCDSVTTIEAAIWEVCPMRRGPSATRAALHACLALRVPEQLGFNVVSRTSFWVWSVQHPICYFECAIVLSQWLLSFAGPANPSPGVEPVSDEEWKVLELVSQMLSISVYDGPAPAAPPAIVLTQMASTVLQRWAQLLDTKATTVWGLIPKLSHVLLLHAENITANCTS</sequence>
<dbReference type="GO" id="GO:0000785">
    <property type="term" value="C:chromatin"/>
    <property type="evidence" value="ECO:0007669"/>
    <property type="project" value="TreeGrafter"/>
</dbReference>
<dbReference type="GO" id="GO:0008270">
    <property type="term" value="F:zinc ion binding"/>
    <property type="evidence" value="ECO:0007669"/>
    <property type="project" value="UniProtKB-KW"/>
</dbReference>
<dbReference type="Gene3D" id="3.30.160.60">
    <property type="entry name" value="Classic Zinc Finger"/>
    <property type="match status" value="2"/>
</dbReference>
<keyword evidence="15" id="KW-1185">Reference proteome</keyword>
<dbReference type="PANTHER" id="PTHR40626">
    <property type="entry name" value="MIP31509P"/>
    <property type="match status" value="1"/>
</dbReference>
<keyword evidence="5 11" id="KW-0863">Zinc-finger</keyword>
<dbReference type="Pfam" id="PF04082">
    <property type="entry name" value="Fungal_trans"/>
    <property type="match status" value="1"/>
</dbReference>
<dbReference type="PROSITE" id="PS50157">
    <property type="entry name" value="ZINC_FINGER_C2H2_2"/>
    <property type="match status" value="2"/>
</dbReference>
<dbReference type="CDD" id="cd12148">
    <property type="entry name" value="fungal_TF_MHR"/>
    <property type="match status" value="1"/>
</dbReference>
<dbReference type="GeneID" id="64976701"/>
<dbReference type="SMART" id="SM00355">
    <property type="entry name" value="ZnF_C2H2"/>
    <property type="match status" value="2"/>
</dbReference>
<name>A0A7R8APQ6_9EURO</name>
<evidence type="ECO:0000256" key="1">
    <source>
        <dbReference type="ARBA" id="ARBA00004123"/>
    </source>
</evidence>
<keyword evidence="6" id="KW-0862">Zinc</keyword>
<dbReference type="GO" id="GO:0005634">
    <property type="term" value="C:nucleus"/>
    <property type="evidence" value="ECO:0007669"/>
    <property type="project" value="UniProtKB-SubCell"/>
</dbReference>
<evidence type="ECO:0000313" key="15">
    <source>
        <dbReference type="Proteomes" id="UP000654913"/>
    </source>
</evidence>
<evidence type="ECO:0000256" key="9">
    <source>
        <dbReference type="ARBA" id="ARBA00023163"/>
    </source>
</evidence>
<dbReference type="InterPro" id="IPR036236">
    <property type="entry name" value="Znf_C2H2_sf"/>
</dbReference>